<name>A0AAJ5W8G2_9SPHI</name>
<feature type="chain" id="PRO_5042501738" description="Outer membrane protein beta-barrel domain-containing protein" evidence="1">
    <location>
        <begin position="21"/>
        <end position="415"/>
    </location>
</feature>
<feature type="signal peptide" evidence="1">
    <location>
        <begin position="1"/>
        <end position="20"/>
    </location>
</feature>
<organism evidence="2 3">
    <name type="scientific">Candidatus Pedobacter colombiensis</name>
    <dbReference type="NCBI Taxonomy" id="3121371"/>
    <lineage>
        <taxon>Bacteria</taxon>
        <taxon>Pseudomonadati</taxon>
        <taxon>Bacteroidota</taxon>
        <taxon>Sphingobacteriia</taxon>
        <taxon>Sphingobacteriales</taxon>
        <taxon>Sphingobacteriaceae</taxon>
        <taxon>Pedobacter</taxon>
    </lineage>
</organism>
<evidence type="ECO:0008006" key="4">
    <source>
        <dbReference type="Google" id="ProtNLM"/>
    </source>
</evidence>
<evidence type="ECO:0000313" key="2">
    <source>
        <dbReference type="EMBL" id="WEK20001.1"/>
    </source>
</evidence>
<sequence length="415" mass="47047">MRRFLFLLFCTLPVLGFSQANFQKGYILTNSKDTVKGYIDYKERRFNPVTINFVIEPKGEVKVYGLADCAGYGIDGVCTYQRHTVSVSMSRIDPASLSVGADMTSQRLTVFLRLLQAGKNMTLFSYVDVLKSRFYIQDKDINEPVELLNNLYLDPVKQGEIIADVKYVRQIAAEARKFGSAIDEGKLLRLPYKEKNLLKVVSVINDEKLVKAKSKSMRFFAGAGLNISNASYTGSHRLADPGTKSKTSYSPMLTTGMDFLINPDIGKMIIRAELSLLTNKNELSVFSTSRQPDMYALHSFDNFSFEIMPQVIYNFYNTVKTKAFVGIGLGFNFTSTSNNKYYLSVTPEDRVYDPYIQMDFKKFYFAAQLKTGVVINKRFEIAAGFVPPTAITSYSYFNVNMQRVKIGFNYLFGKY</sequence>
<gene>
    <name evidence="2" type="ORF">P0Y49_02385</name>
</gene>
<dbReference type="EMBL" id="CP119313">
    <property type="protein sequence ID" value="WEK20001.1"/>
    <property type="molecule type" value="Genomic_DNA"/>
</dbReference>
<accession>A0AAJ5W8G2</accession>
<dbReference type="Proteomes" id="UP001214530">
    <property type="component" value="Chromosome"/>
</dbReference>
<reference evidence="2" key="1">
    <citation type="submission" date="2023-03" db="EMBL/GenBank/DDBJ databases">
        <title>Andean soil-derived lignocellulolytic bacterial consortium as a source of novel taxa and putative plastic-active enzymes.</title>
        <authorList>
            <person name="Diaz-Garcia L."/>
            <person name="Chuvochina M."/>
            <person name="Feuerriegel G."/>
            <person name="Bunk B."/>
            <person name="Sproer C."/>
            <person name="Streit W.R."/>
            <person name="Rodriguez L.M."/>
            <person name="Overmann J."/>
            <person name="Jimenez D.J."/>
        </authorList>
    </citation>
    <scope>NUCLEOTIDE SEQUENCE</scope>
    <source>
        <strain evidence="2">MAG 3858</strain>
    </source>
</reference>
<proteinExistence type="predicted"/>
<keyword evidence="1" id="KW-0732">Signal</keyword>
<evidence type="ECO:0000313" key="3">
    <source>
        <dbReference type="Proteomes" id="UP001214530"/>
    </source>
</evidence>
<dbReference type="AlphaFoldDB" id="A0AAJ5W8G2"/>
<evidence type="ECO:0000256" key="1">
    <source>
        <dbReference type="SAM" id="SignalP"/>
    </source>
</evidence>
<protein>
    <recommendedName>
        <fullName evidence="4">Outer membrane protein beta-barrel domain-containing protein</fullName>
    </recommendedName>
</protein>